<dbReference type="Pfam" id="PF13508">
    <property type="entry name" value="Acetyltransf_7"/>
    <property type="match status" value="1"/>
</dbReference>
<dbReference type="InterPro" id="IPR016181">
    <property type="entry name" value="Acyl_CoA_acyltransferase"/>
</dbReference>
<proteinExistence type="predicted"/>
<feature type="domain" description="N-acetyltransferase" evidence="1">
    <location>
        <begin position="112"/>
        <end position="190"/>
    </location>
</feature>
<organism evidence="2 3">
    <name type="scientific">Dyadobacter koreensis</name>
    <dbReference type="NCBI Taxonomy" id="408657"/>
    <lineage>
        <taxon>Bacteria</taxon>
        <taxon>Pseudomonadati</taxon>
        <taxon>Bacteroidota</taxon>
        <taxon>Cytophagia</taxon>
        <taxon>Cytophagales</taxon>
        <taxon>Spirosomataceae</taxon>
        <taxon>Dyadobacter</taxon>
    </lineage>
</organism>
<reference evidence="2 3" key="1">
    <citation type="submission" date="2016-10" db="EMBL/GenBank/DDBJ databases">
        <authorList>
            <person name="de Groot N.N."/>
        </authorList>
    </citation>
    <scope>NUCLEOTIDE SEQUENCE [LARGE SCALE GENOMIC DNA]</scope>
    <source>
        <strain evidence="2 3">DSM 19938</strain>
    </source>
</reference>
<dbReference type="OrthoDB" id="1452841at2"/>
<sequence>MIKGTEADKDLVVNILTSAFLENKSVNYIVRQDKFIRKRIEALMAYSFDCCTLFGEIYLSEDRNACALVSFPDRKKTSLKSILLDIKLILKSTGISNIPKVLGREKLISKNYPDSGIYYLWFIGVAPENQNMGLGKKLLAEIIEDAHQMNRSVYLETSTEKNVPWYQNSGFEIYNKLDFGYILFLLKRKPELKN</sequence>
<dbReference type="SUPFAM" id="SSF55729">
    <property type="entry name" value="Acyl-CoA N-acyltransferases (Nat)"/>
    <property type="match status" value="1"/>
</dbReference>
<dbReference type="CDD" id="cd04301">
    <property type="entry name" value="NAT_SF"/>
    <property type="match status" value="1"/>
</dbReference>
<dbReference type="Gene3D" id="3.40.630.30">
    <property type="match status" value="1"/>
</dbReference>
<keyword evidence="3" id="KW-1185">Reference proteome</keyword>
<dbReference type="STRING" id="408657.SAMN04487995_4142"/>
<evidence type="ECO:0000313" key="2">
    <source>
        <dbReference type="EMBL" id="SEJ31317.1"/>
    </source>
</evidence>
<dbReference type="PANTHER" id="PTHR42791:SF1">
    <property type="entry name" value="N-ACETYLTRANSFERASE DOMAIN-CONTAINING PROTEIN"/>
    <property type="match status" value="1"/>
</dbReference>
<accession>A0A1H6XX19</accession>
<dbReference type="AlphaFoldDB" id="A0A1H6XX19"/>
<dbReference type="InterPro" id="IPR000182">
    <property type="entry name" value="GNAT_dom"/>
</dbReference>
<dbReference type="EMBL" id="FNXY01000006">
    <property type="protein sequence ID" value="SEJ31317.1"/>
    <property type="molecule type" value="Genomic_DNA"/>
</dbReference>
<dbReference type="RefSeq" id="WP_090338135.1">
    <property type="nucleotide sequence ID" value="NZ_FNXY01000006.1"/>
</dbReference>
<evidence type="ECO:0000313" key="3">
    <source>
        <dbReference type="Proteomes" id="UP000199532"/>
    </source>
</evidence>
<dbReference type="PROSITE" id="PS51186">
    <property type="entry name" value="GNAT"/>
    <property type="match status" value="1"/>
</dbReference>
<keyword evidence="2" id="KW-0808">Transferase</keyword>
<dbReference type="GO" id="GO:0016747">
    <property type="term" value="F:acyltransferase activity, transferring groups other than amino-acyl groups"/>
    <property type="evidence" value="ECO:0007669"/>
    <property type="project" value="InterPro"/>
</dbReference>
<dbReference type="PANTHER" id="PTHR42791">
    <property type="entry name" value="GNAT FAMILY ACETYLTRANSFERASE"/>
    <property type="match status" value="1"/>
</dbReference>
<dbReference type="InterPro" id="IPR052523">
    <property type="entry name" value="Trichothecene_AcTrans"/>
</dbReference>
<protein>
    <submittedName>
        <fullName evidence="2">Acetyltransferase (GNAT) family protein</fullName>
    </submittedName>
</protein>
<name>A0A1H6XX19_9BACT</name>
<evidence type="ECO:0000259" key="1">
    <source>
        <dbReference type="PROSITE" id="PS51186"/>
    </source>
</evidence>
<dbReference type="Proteomes" id="UP000199532">
    <property type="component" value="Unassembled WGS sequence"/>
</dbReference>
<gene>
    <name evidence="2" type="ORF">SAMN04487995_4142</name>
</gene>